<evidence type="ECO:0000256" key="1">
    <source>
        <dbReference type="SAM" id="MobiDB-lite"/>
    </source>
</evidence>
<name>A0A0A0UWV6_BIFBR</name>
<dbReference type="Pfam" id="PF18843">
    <property type="entry name" value="LPD28"/>
    <property type="match status" value="1"/>
</dbReference>
<dbReference type="InterPro" id="IPR040809">
    <property type="entry name" value="LPD28"/>
</dbReference>
<feature type="compositionally biased region" description="Polar residues" evidence="1">
    <location>
        <begin position="1"/>
        <end position="10"/>
    </location>
</feature>
<accession>A0A0A0UWV6</accession>
<sequence length="336" mass="38533">MQNRSTQAKQQLRDPHTGQFIDEGKTDSLPTGNKIQQAIQRLSPTNTDPDCNQLLAATDAFNDPYEARHIEFDMPDGTTISGYALDDDRIDRNKVPAGWHAYSVMESDSDKDSETTLSIDHDGYVNHRMDFITTEDLSQRIDGGQLTEIRGDDWGFTGNDLVDDLVEKSDNDDFDLDIELEEKRRAMMDDAIRDQIFFKPNEENMTALKAAAWQTISHDEQNKGESAIGDLRIVPSSNPTFLHLEDMSEERLEEARLNGGWKPDRDKYVHFTKDGDLEGLSYSEADKLIWDNRQRILQAVRDDDSANFGTVNLLHNCFDRERQVREHDYRTPDDNR</sequence>
<feature type="domain" description="Large polyvalent protein associated" evidence="2">
    <location>
        <begin position="87"/>
        <end position="157"/>
    </location>
</feature>
<feature type="region of interest" description="Disordered" evidence="1">
    <location>
        <begin position="1"/>
        <end position="31"/>
    </location>
</feature>
<feature type="compositionally biased region" description="Basic and acidic residues" evidence="1">
    <location>
        <begin position="11"/>
        <end position="26"/>
    </location>
</feature>
<evidence type="ECO:0000259" key="2">
    <source>
        <dbReference type="Pfam" id="PF18843"/>
    </source>
</evidence>
<dbReference type="AlphaFoldDB" id="A0A0A0UWV6"/>
<protein>
    <recommendedName>
        <fullName evidence="2">Large polyvalent protein associated domain-containing protein</fullName>
    </recommendedName>
</protein>
<reference evidence="3" key="1">
    <citation type="journal article" date="2015" name="Appl. Environ. Microbiol.">
        <title>Discovery of a conjugative megaplasmid in Bifidobacterium breve.</title>
        <authorList>
            <person name="Bottacini F."/>
            <person name="O'Connell Motherway M."/>
            <person name="Casey E."/>
            <person name="McDonnell B."/>
            <person name="Mahony J."/>
            <person name="Ventura M."/>
            <person name="van Sinderen D."/>
        </authorList>
    </citation>
    <scope>NUCLEOTIDE SEQUENCE</scope>
    <source>
        <strain evidence="3">JCM 7017</strain>
        <plasmid evidence="3">megaplasmid pMP7017</plasmid>
    </source>
</reference>
<dbReference type="RefSeq" id="WP_052791139.1">
    <property type="nucleotide sequence ID" value="NZ_JASPDM010000013.1"/>
</dbReference>
<gene>
    <name evidence="3" type="ORF">B7017_p0220</name>
</gene>
<keyword evidence="3" id="KW-0614">Plasmid</keyword>
<proteinExistence type="predicted"/>
<evidence type="ECO:0000313" key="3">
    <source>
        <dbReference type="EMBL" id="AIW55269.1"/>
    </source>
</evidence>
<dbReference type="EMBL" id="KM406416">
    <property type="protein sequence ID" value="AIW55269.1"/>
    <property type="molecule type" value="Genomic_DNA"/>
</dbReference>
<geneLocation type="plasmid" evidence="3">
    <name>megaplasmid pMP7017</name>
</geneLocation>
<organism evidence="3">
    <name type="scientific">Bifidobacterium breve</name>
    <dbReference type="NCBI Taxonomy" id="1685"/>
    <lineage>
        <taxon>Bacteria</taxon>
        <taxon>Bacillati</taxon>
        <taxon>Actinomycetota</taxon>
        <taxon>Actinomycetes</taxon>
        <taxon>Bifidobacteriales</taxon>
        <taxon>Bifidobacteriaceae</taxon>
        <taxon>Bifidobacterium</taxon>
    </lineage>
</organism>